<comment type="caution">
    <text evidence="2">The sequence shown here is derived from an EMBL/GenBank/DDBJ whole genome shotgun (WGS) entry which is preliminary data.</text>
</comment>
<feature type="region of interest" description="Disordered" evidence="1">
    <location>
        <begin position="1"/>
        <end position="20"/>
    </location>
</feature>
<organism evidence="2 3">
    <name type="scientific">Nepenthes gracilis</name>
    <name type="common">Slender pitcher plant</name>
    <dbReference type="NCBI Taxonomy" id="150966"/>
    <lineage>
        <taxon>Eukaryota</taxon>
        <taxon>Viridiplantae</taxon>
        <taxon>Streptophyta</taxon>
        <taxon>Embryophyta</taxon>
        <taxon>Tracheophyta</taxon>
        <taxon>Spermatophyta</taxon>
        <taxon>Magnoliopsida</taxon>
        <taxon>eudicotyledons</taxon>
        <taxon>Gunneridae</taxon>
        <taxon>Pentapetalae</taxon>
        <taxon>Caryophyllales</taxon>
        <taxon>Nepenthaceae</taxon>
        <taxon>Nepenthes</taxon>
    </lineage>
</organism>
<dbReference type="Proteomes" id="UP001279734">
    <property type="component" value="Unassembled WGS sequence"/>
</dbReference>
<gene>
    <name evidence="2" type="ORF">Nepgr_002663</name>
</gene>
<reference evidence="2" key="1">
    <citation type="submission" date="2023-05" db="EMBL/GenBank/DDBJ databases">
        <title>Nepenthes gracilis genome sequencing.</title>
        <authorList>
            <person name="Fukushima K."/>
        </authorList>
    </citation>
    <scope>NUCLEOTIDE SEQUENCE</scope>
    <source>
        <strain evidence="2">SING2019-196</strain>
    </source>
</reference>
<dbReference type="AlphaFoldDB" id="A0AAD3P6Q1"/>
<sequence>MLVLPGPQQQEQETDATETPLLGIKVAATATKKTSGKAPKTPNQRVHETPITKTNRVIRLDQQFKVPIQGTEHQLEPIEKQNFSQHQGQQESPIRIQLITNKTEQRRISELHRVQSMPSKHNQIQKLQINARSIKPPNAKSTDTKTSKATQRKTPNHPPCSIKLFCHKQLLPRTQAAQPGPVSCKIPENRDQYWSQNKHSLVSNPDKVHQNYRAAIAVALQHPSKLEGSREVSQLVGSMLTTPSQVHRLDQIIQLVGSNEQQKRFRTSMT</sequence>
<feature type="compositionally biased region" description="Polar residues" evidence="1">
    <location>
        <begin position="116"/>
        <end position="131"/>
    </location>
</feature>
<evidence type="ECO:0000313" key="2">
    <source>
        <dbReference type="EMBL" id="GMH00824.1"/>
    </source>
</evidence>
<dbReference type="EMBL" id="BSYO01000002">
    <property type="protein sequence ID" value="GMH00824.1"/>
    <property type="molecule type" value="Genomic_DNA"/>
</dbReference>
<accession>A0AAD3P6Q1</accession>
<evidence type="ECO:0000256" key="1">
    <source>
        <dbReference type="SAM" id="MobiDB-lite"/>
    </source>
</evidence>
<protein>
    <submittedName>
        <fullName evidence="2">Uncharacterized protein</fullName>
    </submittedName>
</protein>
<keyword evidence="3" id="KW-1185">Reference proteome</keyword>
<proteinExistence type="predicted"/>
<evidence type="ECO:0000313" key="3">
    <source>
        <dbReference type="Proteomes" id="UP001279734"/>
    </source>
</evidence>
<name>A0AAD3P6Q1_NEPGR</name>
<feature type="region of interest" description="Disordered" evidence="1">
    <location>
        <begin position="115"/>
        <end position="156"/>
    </location>
</feature>